<evidence type="ECO:0000313" key="2">
    <source>
        <dbReference type="Proteomes" id="UP000288805"/>
    </source>
</evidence>
<comment type="caution">
    <text evidence="1">The sequence shown here is derived from an EMBL/GenBank/DDBJ whole genome shotgun (WGS) entry which is preliminary data.</text>
</comment>
<evidence type="ECO:0000313" key="1">
    <source>
        <dbReference type="EMBL" id="RVW40653.1"/>
    </source>
</evidence>
<proteinExistence type="predicted"/>
<protein>
    <recommendedName>
        <fullName evidence="3">Endonuclease/exonuclease/phosphatase domain-containing protein</fullName>
    </recommendedName>
</protein>
<reference evidence="1 2" key="1">
    <citation type="journal article" date="2018" name="PLoS Genet.">
        <title>Population sequencing reveals clonal diversity and ancestral inbreeding in the grapevine cultivar Chardonnay.</title>
        <authorList>
            <person name="Roach M.J."/>
            <person name="Johnson D.L."/>
            <person name="Bohlmann J."/>
            <person name="van Vuuren H.J."/>
            <person name="Jones S.J."/>
            <person name="Pretorius I.S."/>
            <person name="Schmidt S.A."/>
            <person name="Borneman A.R."/>
        </authorList>
    </citation>
    <scope>NUCLEOTIDE SEQUENCE [LARGE SCALE GENOMIC DNA]</scope>
    <source>
        <strain evidence="2">cv. Chardonnay</strain>
        <tissue evidence="1">Leaf</tissue>
    </source>
</reference>
<dbReference type="InterPro" id="IPR020847">
    <property type="entry name" value="AP_endonuclease_F1_BS"/>
</dbReference>
<dbReference type="GO" id="GO:0003677">
    <property type="term" value="F:DNA binding"/>
    <property type="evidence" value="ECO:0007669"/>
    <property type="project" value="InterPro"/>
</dbReference>
<dbReference type="SUPFAM" id="SSF56219">
    <property type="entry name" value="DNase I-like"/>
    <property type="match status" value="1"/>
</dbReference>
<name>A0A438DYT4_VITVI</name>
<dbReference type="PROSITE" id="PS00726">
    <property type="entry name" value="AP_NUCLEASE_F1_1"/>
    <property type="match status" value="1"/>
</dbReference>
<dbReference type="GO" id="GO:0006281">
    <property type="term" value="P:DNA repair"/>
    <property type="evidence" value="ECO:0007669"/>
    <property type="project" value="InterPro"/>
</dbReference>
<dbReference type="Proteomes" id="UP000288805">
    <property type="component" value="Unassembled WGS sequence"/>
</dbReference>
<gene>
    <name evidence="1" type="ORF">CK203_079158</name>
</gene>
<accession>A0A438DYT4</accession>
<evidence type="ECO:0008006" key="3">
    <source>
        <dbReference type="Google" id="ProtNLM"/>
    </source>
</evidence>
<dbReference type="EMBL" id="QGNW01001456">
    <property type="protein sequence ID" value="RVW40653.1"/>
    <property type="molecule type" value="Genomic_DNA"/>
</dbReference>
<organism evidence="1 2">
    <name type="scientific">Vitis vinifera</name>
    <name type="common">Grape</name>
    <dbReference type="NCBI Taxonomy" id="29760"/>
    <lineage>
        <taxon>Eukaryota</taxon>
        <taxon>Viridiplantae</taxon>
        <taxon>Streptophyta</taxon>
        <taxon>Embryophyta</taxon>
        <taxon>Tracheophyta</taxon>
        <taxon>Spermatophyta</taxon>
        <taxon>Magnoliopsida</taxon>
        <taxon>eudicotyledons</taxon>
        <taxon>Gunneridae</taxon>
        <taxon>Pentapetalae</taxon>
        <taxon>rosids</taxon>
        <taxon>Vitales</taxon>
        <taxon>Vitaceae</taxon>
        <taxon>Viteae</taxon>
        <taxon>Vitis</taxon>
    </lineage>
</organism>
<dbReference type="AlphaFoldDB" id="A0A438DYT4"/>
<sequence>MSAGGCVSQRAKDVEGLCAITRDNECYNWRPLPRSSSRSSVSNLASKTEKGWGGKISKDFTVETEGDEGLSHCSLENKPISSIPLESNLVSQVVPFSNFPGDEFHRLVGVPILEGVASPLEAFNQNFKDCSFLREPLSSPEELCVSGRVSSLELEPPALPLEDLKLEYKRVRFQEERSIVRNFLSSQNPDVVMVQETKREIWDRRFVSSVWKGRSMECVALPACGALGEIVIMWDSNKLKCTEKVLGSFSVTVKLNSGEERSFLVNFSVWPE</sequence>
<dbReference type="InterPro" id="IPR036691">
    <property type="entry name" value="Endo/exonu/phosph_ase_sf"/>
</dbReference>
<dbReference type="GO" id="GO:0004519">
    <property type="term" value="F:endonuclease activity"/>
    <property type="evidence" value="ECO:0007669"/>
    <property type="project" value="InterPro"/>
</dbReference>